<evidence type="ECO:0000256" key="1">
    <source>
        <dbReference type="ARBA" id="ARBA00004370"/>
    </source>
</evidence>
<evidence type="ECO:0000256" key="5">
    <source>
        <dbReference type="SAM" id="Phobius"/>
    </source>
</evidence>
<evidence type="ECO:0000256" key="4">
    <source>
        <dbReference type="ARBA" id="ARBA00023136"/>
    </source>
</evidence>
<feature type="transmembrane region" description="Helical" evidence="5">
    <location>
        <begin position="36"/>
        <end position="53"/>
    </location>
</feature>
<evidence type="ECO:0000313" key="6">
    <source>
        <dbReference type="EMBL" id="CAH0404977.1"/>
    </source>
</evidence>
<dbReference type="Gene3D" id="1.20.1070.10">
    <property type="entry name" value="Rhodopsin 7-helix transmembrane proteins"/>
    <property type="match status" value="1"/>
</dbReference>
<protein>
    <recommendedName>
        <fullName evidence="8">G-protein coupled receptors family 1 profile domain-containing protein</fullName>
    </recommendedName>
</protein>
<feature type="transmembrane region" description="Helical" evidence="5">
    <location>
        <begin position="145"/>
        <end position="162"/>
    </location>
</feature>
<name>A0ABN8BD56_CHISP</name>
<dbReference type="Pfam" id="PF00001">
    <property type="entry name" value="7tm_1"/>
    <property type="match status" value="1"/>
</dbReference>
<keyword evidence="7" id="KW-1185">Reference proteome</keyword>
<feature type="transmembrane region" description="Helical" evidence="5">
    <location>
        <begin position="193"/>
        <end position="216"/>
    </location>
</feature>
<dbReference type="EMBL" id="OU963896">
    <property type="protein sequence ID" value="CAH0404977.1"/>
    <property type="molecule type" value="Genomic_DNA"/>
</dbReference>
<accession>A0ABN8BD56</accession>
<organism evidence="6 7">
    <name type="scientific">Chilo suppressalis</name>
    <name type="common">Asiatic rice borer moth</name>
    <dbReference type="NCBI Taxonomy" id="168631"/>
    <lineage>
        <taxon>Eukaryota</taxon>
        <taxon>Metazoa</taxon>
        <taxon>Ecdysozoa</taxon>
        <taxon>Arthropoda</taxon>
        <taxon>Hexapoda</taxon>
        <taxon>Insecta</taxon>
        <taxon>Pterygota</taxon>
        <taxon>Neoptera</taxon>
        <taxon>Endopterygota</taxon>
        <taxon>Lepidoptera</taxon>
        <taxon>Glossata</taxon>
        <taxon>Ditrysia</taxon>
        <taxon>Pyraloidea</taxon>
        <taxon>Crambidae</taxon>
        <taxon>Crambinae</taxon>
        <taxon>Chilo</taxon>
    </lineage>
</organism>
<dbReference type="CDD" id="cd00637">
    <property type="entry name" value="7tm_classA_rhodopsin-like"/>
    <property type="match status" value="1"/>
</dbReference>
<sequence>MALEDNVIEEENSCQWDGILNKCSKGFDMSYYMDNIGILAVFYGLWISCTIVTSKLFSDQSYRNIVTYTLASGLRRSTPALIHIIPYSETIYMWDTFSFVTCDFFGFWETLFAVFEMESLTMVCIERYVLAKYKTNGWEVPKGHFYLYCSLCGLFAVCYAYPPLVGVGQYAKDFDCVHCTFDMILPSAGWQRAMVVLIFFMRSIKPCIMMILMLYWARNLEMKLKNNQAQRMMTKGVVAAVCIHLICMLPITAIRGGVILSQLIYGEVLVFGQRFISLAMFFHWSSPAYTMFGLTVYDSHLRQQLINFFTNRPENDRNSDDTTN</sequence>
<dbReference type="Proteomes" id="UP001153292">
    <property type="component" value="Chromosome 3"/>
</dbReference>
<keyword evidence="4 5" id="KW-0472">Membrane</keyword>
<dbReference type="InterPro" id="IPR000276">
    <property type="entry name" value="GPCR_Rhodpsn"/>
</dbReference>
<reference evidence="6" key="1">
    <citation type="submission" date="2021-12" db="EMBL/GenBank/DDBJ databases">
        <authorList>
            <person name="King R."/>
        </authorList>
    </citation>
    <scope>NUCLEOTIDE SEQUENCE</scope>
</reference>
<gene>
    <name evidence="6" type="ORF">CHILSU_LOCUS8326</name>
</gene>
<dbReference type="SUPFAM" id="SSF81321">
    <property type="entry name" value="Family A G protein-coupled receptor-like"/>
    <property type="match status" value="1"/>
</dbReference>
<feature type="transmembrane region" description="Helical" evidence="5">
    <location>
        <begin position="275"/>
        <end position="297"/>
    </location>
</feature>
<proteinExistence type="predicted"/>
<evidence type="ECO:0000256" key="3">
    <source>
        <dbReference type="ARBA" id="ARBA00022989"/>
    </source>
</evidence>
<evidence type="ECO:0008006" key="8">
    <source>
        <dbReference type="Google" id="ProtNLM"/>
    </source>
</evidence>
<evidence type="ECO:0000256" key="2">
    <source>
        <dbReference type="ARBA" id="ARBA00022692"/>
    </source>
</evidence>
<feature type="transmembrane region" description="Helical" evidence="5">
    <location>
        <begin position="237"/>
        <end position="263"/>
    </location>
</feature>
<comment type="subcellular location">
    <subcellularLocation>
        <location evidence="1">Membrane</location>
    </subcellularLocation>
</comment>
<keyword evidence="2 5" id="KW-0812">Transmembrane</keyword>
<evidence type="ECO:0000313" key="7">
    <source>
        <dbReference type="Proteomes" id="UP001153292"/>
    </source>
</evidence>
<keyword evidence="3 5" id="KW-1133">Transmembrane helix</keyword>